<keyword evidence="3" id="KW-1185">Reference proteome</keyword>
<proteinExistence type="predicted"/>
<dbReference type="Proteomes" id="UP001597322">
    <property type="component" value="Unassembled WGS sequence"/>
</dbReference>
<reference evidence="3" key="1">
    <citation type="journal article" date="2019" name="Int. J. Syst. Evol. Microbiol.">
        <title>The Global Catalogue of Microorganisms (GCM) 10K type strain sequencing project: providing services to taxonomists for standard genome sequencing and annotation.</title>
        <authorList>
            <consortium name="The Broad Institute Genomics Platform"/>
            <consortium name="The Broad Institute Genome Sequencing Center for Infectious Disease"/>
            <person name="Wu L."/>
            <person name="Ma J."/>
        </authorList>
    </citation>
    <scope>NUCLEOTIDE SEQUENCE [LARGE SCALE GENOMIC DNA]</scope>
    <source>
        <strain evidence="3">CG52</strain>
    </source>
</reference>
<comment type="caution">
    <text evidence="2">The sequence shown here is derived from an EMBL/GenBank/DDBJ whole genome shotgun (WGS) entry which is preliminary data.</text>
</comment>
<organism evidence="2 3">
    <name type="scientific">Rhizobium helianthi</name>
    <dbReference type="NCBI Taxonomy" id="1132695"/>
    <lineage>
        <taxon>Bacteria</taxon>
        <taxon>Pseudomonadati</taxon>
        <taxon>Pseudomonadota</taxon>
        <taxon>Alphaproteobacteria</taxon>
        <taxon>Hyphomicrobiales</taxon>
        <taxon>Rhizobiaceae</taxon>
        <taxon>Rhizobium/Agrobacterium group</taxon>
        <taxon>Rhizobium</taxon>
    </lineage>
</organism>
<name>A0ABW4M5G9_9HYPH</name>
<feature type="region of interest" description="Disordered" evidence="1">
    <location>
        <begin position="36"/>
        <end position="58"/>
    </location>
</feature>
<accession>A0ABW4M5G9</accession>
<protein>
    <submittedName>
        <fullName evidence="2">Uncharacterized protein</fullName>
    </submittedName>
</protein>
<evidence type="ECO:0000256" key="1">
    <source>
        <dbReference type="SAM" id="MobiDB-lite"/>
    </source>
</evidence>
<gene>
    <name evidence="2" type="ORF">ACFSE1_09960</name>
</gene>
<dbReference type="EMBL" id="JBHUEQ010000016">
    <property type="protein sequence ID" value="MFD1745785.1"/>
    <property type="molecule type" value="Genomic_DNA"/>
</dbReference>
<evidence type="ECO:0000313" key="2">
    <source>
        <dbReference type="EMBL" id="MFD1745785.1"/>
    </source>
</evidence>
<dbReference type="RefSeq" id="WP_377400139.1">
    <property type="nucleotide sequence ID" value="NZ_JBHUEQ010000016.1"/>
</dbReference>
<sequence>MSNRKNPKSQRVLSRSMTMNDLEEWFEAEFRRIRRRAQRKRHPATVAATGRKKEKHHA</sequence>
<evidence type="ECO:0000313" key="3">
    <source>
        <dbReference type="Proteomes" id="UP001597322"/>
    </source>
</evidence>